<comment type="caution">
    <text evidence="2">The sequence shown here is derived from an EMBL/GenBank/DDBJ whole genome shotgun (WGS) entry which is preliminary data.</text>
</comment>
<gene>
    <name evidence="2" type="ORF">LIER_27786</name>
</gene>
<organism evidence="2 3">
    <name type="scientific">Lithospermum erythrorhizon</name>
    <name type="common">Purple gromwell</name>
    <name type="synonym">Lithospermum officinale var. erythrorhizon</name>
    <dbReference type="NCBI Taxonomy" id="34254"/>
    <lineage>
        <taxon>Eukaryota</taxon>
        <taxon>Viridiplantae</taxon>
        <taxon>Streptophyta</taxon>
        <taxon>Embryophyta</taxon>
        <taxon>Tracheophyta</taxon>
        <taxon>Spermatophyta</taxon>
        <taxon>Magnoliopsida</taxon>
        <taxon>eudicotyledons</taxon>
        <taxon>Gunneridae</taxon>
        <taxon>Pentapetalae</taxon>
        <taxon>asterids</taxon>
        <taxon>lamiids</taxon>
        <taxon>Boraginales</taxon>
        <taxon>Boraginaceae</taxon>
        <taxon>Boraginoideae</taxon>
        <taxon>Lithospermeae</taxon>
        <taxon>Lithospermum</taxon>
    </lineage>
</organism>
<protein>
    <recommendedName>
        <fullName evidence="1">Reverse transcriptase Ty1/copia-type domain-containing protein</fullName>
    </recommendedName>
</protein>
<dbReference type="EMBL" id="BAABME010009054">
    <property type="protein sequence ID" value="GAA0174387.1"/>
    <property type="molecule type" value="Genomic_DNA"/>
</dbReference>
<evidence type="ECO:0000313" key="3">
    <source>
        <dbReference type="Proteomes" id="UP001454036"/>
    </source>
</evidence>
<dbReference type="AlphaFoldDB" id="A0AAV3RJA5"/>
<dbReference type="Pfam" id="PF07727">
    <property type="entry name" value="RVT_2"/>
    <property type="match status" value="1"/>
</dbReference>
<feature type="domain" description="Reverse transcriptase Ty1/copia-type" evidence="1">
    <location>
        <begin position="9"/>
        <end position="89"/>
    </location>
</feature>
<reference evidence="2 3" key="1">
    <citation type="submission" date="2024-01" db="EMBL/GenBank/DDBJ databases">
        <title>The complete chloroplast genome sequence of Lithospermum erythrorhizon: insights into the phylogenetic relationship among Boraginaceae species and the maternal lineages of purple gromwells.</title>
        <authorList>
            <person name="Okada T."/>
            <person name="Watanabe K."/>
        </authorList>
    </citation>
    <scope>NUCLEOTIDE SEQUENCE [LARGE SCALE GENOMIC DNA]</scope>
</reference>
<proteinExistence type="predicted"/>
<accession>A0AAV3RJA5</accession>
<dbReference type="Proteomes" id="UP001454036">
    <property type="component" value="Unassembled WGS sequence"/>
</dbReference>
<evidence type="ECO:0000313" key="2">
    <source>
        <dbReference type="EMBL" id="GAA0174387.1"/>
    </source>
</evidence>
<keyword evidence="3" id="KW-1185">Reference proteome</keyword>
<evidence type="ECO:0000259" key="1">
    <source>
        <dbReference type="Pfam" id="PF07727"/>
    </source>
</evidence>
<name>A0AAV3RJA5_LITER</name>
<dbReference type="InterPro" id="IPR013103">
    <property type="entry name" value="RVT_2"/>
</dbReference>
<sequence length="94" mass="10821">MNKELKALEDTATWKYKARLVAKGYTQVEGEDYNESFSPMAKVVIVRLLFALTAAKGWKVHHMDVNNAFLHETLDEVIYMKPPQGLKLQLQKQL</sequence>